<dbReference type="AlphaFoldDB" id="K1X608"/>
<evidence type="ECO:0000259" key="1">
    <source>
        <dbReference type="Pfam" id="PF03831"/>
    </source>
</evidence>
<dbReference type="Pfam" id="PF03831">
    <property type="entry name" value="YjdM"/>
    <property type="match status" value="1"/>
</dbReference>
<accession>K1X608</accession>
<evidence type="ECO:0000313" key="2">
    <source>
        <dbReference type="EMBL" id="EKD25640.1"/>
    </source>
</evidence>
<dbReference type="SUPFAM" id="SSF82057">
    <property type="entry name" value="Prokaryotic SH3-related domain"/>
    <property type="match status" value="1"/>
</dbReference>
<reference evidence="2" key="1">
    <citation type="journal article" date="2012" name="Science">
        <title>Fermentation, hydrogen, and sulfur metabolism in multiple uncultivated bacterial phyla.</title>
        <authorList>
            <person name="Wrighton K.C."/>
            <person name="Thomas B.C."/>
            <person name="Sharon I."/>
            <person name="Miller C.S."/>
            <person name="Castelle C.J."/>
            <person name="VerBerkmoes N.C."/>
            <person name="Wilkins M.J."/>
            <person name="Hettich R.L."/>
            <person name="Lipton M.S."/>
            <person name="Williams K.H."/>
            <person name="Long P.E."/>
            <person name="Banfield J.F."/>
        </authorList>
    </citation>
    <scope>NUCLEOTIDE SEQUENCE [LARGE SCALE GENOMIC DNA]</scope>
</reference>
<feature type="domain" description="Protein YjdM C-terminal" evidence="1">
    <location>
        <begin position="6"/>
        <end position="71"/>
    </location>
</feature>
<name>K1X608_9BACT</name>
<sequence>MEEMKVVDSNWNELVAGDSITVIQNLKPKWAKDIKKGTAVKNIRLVAGDPELIEGRVEGVVMYLKTCFVKKLTKK</sequence>
<dbReference type="EMBL" id="AMFJ01036017">
    <property type="protein sequence ID" value="EKD25640.1"/>
    <property type="molecule type" value="Genomic_DNA"/>
</dbReference>
<comment type="caution">
    <text evidence="2">The sequence shown here is derived from an EMBL/GenBank/DDBJ whole genome shotgun (WGS) entry which is preliminary data.</text>
</comment>
<proteinExistence type="predicted"/>
<protein>
    <recommendedName>
        <fullName evidence="1">Protein YjdM C-terminal domain-containing protein</fullName>
    </recommendedName>
</protein>
<gene>
    <name evidence="2" type="ORF">ACD_80C00010G0009</name>
</gene>
<organism evidence="2">
    <name type="scientific">uncultured bacterium</name>
    <name type="common">gcode 4</name>
    <dbReference type="NCBI Taxonomy" id="1234023"/>
    <lineage>
        <taxon>Bacteria</taxon>
        <taxon>environmental samples</taxon>
    </lineage>
</organism>
<dbReference type="InterPro" id="IPR013988">
    <property type="entry name" value="YjdM_C"/>
</dbReference>
<dbReference type="Gene3D" id="2.30.30.40">
    <property type="entry name" value="SH3 Domains"/>
    <property type="match status" value="1"/>
</dbReference>